<evidence type="ECO:0000256" key="1">
    <source>
        <dbReference type="SAM" id="MobiDB-lite"/>
    </source>
</evidence>
<dbReference type="EMBL" id="OC337352">
    <property type="protein sequence ID" value="CAD7418432.1"/>
    <property type="molecule type" value="Genomic_DNA"/>
</dbReference>
<organism evidence="2">
    <name type="scientific">Timema cristinae</name>
    <name type="common">Walking stick</name>
    <dbReference type="NCBI Taxonomy" id="61476"/>
    <lineage>
        <taxon>Eukaryota</taxon>
        <taxon>Metazoa</taxon>
        <taxon>Ecdysozoa</taxon>
        <taxon>Arthropoda</taxon>
        <taxon>Hexapoda</taxon>
        <taxon>Insecta</taxon>
        <taxon>Pterygota</taxon>
        <taxon>Neoptera</taxon>
        <taxon>Polyneoptera</taxon>
        <taxon>Phasmatodea</taxon>
        <taxon>Timematodea</taxon>
        <taxon>Timematoidea</taxon>
        <taxon>Timematidae</taxon>
        <taxon>Timema</taxon>
    </lineage>
</organism>
<protein>
    <submittedName>
        <fullName evidence="2">Uncharacterized protein</fullName>
    </submittedName>
</protein>
<dbReference type="AlphaFoldDB" id="A0A7R9DPG3"/>
<accession>A0A7R9DPG3</accession>
<reference evidence="2" key="1">
    <citation type="submission" date="2020-11" db="EMBL/GenBank/DDBJ databases">
        <authorList>
            <person name="Tran Van P."/>
        </authorList>
    </citation>
    <scope>NUCLEOTIDE SEQUENCE</scope>
</reference>
<evidence type="ECO:0000313" key="2">
    <source>
        <dbReference type="EMBL" id="CAD7418432.1"/>
    </source>
</evidence>
<feature type="region of interest" description="Disordered" evidence="1">
    <location>
        <begin position="1"/>
        <end position="23"/>
    </location>
</feature>
<gene>
    <name evidence="2" type="ORF">TCEB3V08_LOCUS13341</name>
</gene>
<proteinExistence type="predicted"/>
<name>A0A7R9DPG3_TIMCR</name>
<feature type="region of interest" description="Disordered" evidence="1">
    <location>
        <begin position="103"/>
        <end position="130"/>
    </location>
</feature>
<feature type="region of interest" description="Disordered" evidence="1">
    <location>
        <begin position="48"/>
        <end position="90"/>
    </location>
</feature>
<sequence>METGHSGVELTVTDSDHLMAPPSSSVVTSPDFLSPHCFNTRHSLCSVPGDYSPRRRRPLTLRIGPRLSLPGKSTSAPASTDGDWPDISPLDVSGYNSAPVLVESGATNKRHGGKGPCVLSRRSKARRQSSWLALSVRRDARRRSAGFTRMRAT</sequence>